<dbReference type="Pfam" id="PF00226">
    <property type="entry name" value="DnaJ"/>
    <property type="match status" value="1"/>
</dbReference>
<feature type="domain" description="J" evidence="2">
    <location>
        <begin position="75"/>
        <end position="142"/>
    </location>
</feature>
<dbReference type="InterPro" id="IPR018253">
    <property type="entry name" value="DnaJ_domain_CS"/>
</dbReference>
<feature type="compositionally biased region" description="Polar residues" evidence="1">
    <location>
        <begin position="857"/>
        <end position="867"/>
    </location>
</feature>
<accession>A0A9W7GKU7</accession>
<dbReference type="AlphaFoldDB" id="A0A9W7GKU7"/>
<feature type="compositionally biased region" description="Acidic residues" evidence="1">
    <location>
        <begin position="805"/>
        <end position="816"/>
    </location>
</feature>
<comment type="caution">
    <text evidence="3">The sequence shown here is derived from an EMBL/GenBank/DDBJ whole genome shotgun (WGS) entry which is preliminary data.</text>
</comment>
<feature type="region of interest" description="Disordered" evidence="1">
    <location>
        <begin position="245"/>
        <end position="265"/>
    </location>
</feature>
<protein>
    <recommendedName>
        <fullName evidence="2">J domain-containing protein</fullName>
    </recommendedName>
</protein>
<dbReference type="OrthoDB" id="445556at2759"/>
<feature type="compositionally biased region" description="Polar residues" evidence="1">
    <location>
        <begin position="654"/>
        <end position="664"/>
    </location>
</feature>
<feature type="compositionally biased region" description="Low complexity" evidence="1">
    <location>
        <begin position="157"/>
        <end position="215"/>
    </location>
</feature>
<dbReference type="Proteomes" id="UP001165065">
    <property type="component" value="Unassembled WGS sequence"/>
</dbReference>
<dbReference type="CDD" id="cd06257">
    <property type="entry name" value="DnaJ"/>
    <property type="match status" value="1"/>
</dbReference>
<feature type="compositionally biased region" description="Basic and acidic residues" evidence="1">
    <location>
        <begin position="599"/>
        <end position="653"/>
    </location>
</feature>
<evidence type="ECO:0000259" key="2">
    <source>
        <dbReference type="PROSITE" id="PS50076"/>
    </source>
</evidence>
<dbReference type="Gene3D" id="1.10.287.110">
    <property type="entry name" value="DnaJ domain"/>
    <property type="match status" value="1"/>
</dbReference>
<feature type="compositionally biased region" description="Basic and acidic residues" evidence="1">
    <location>
        <begin position="247"/>
        <end position="257"/>
    </location>
</feature>
<name>A0A9W7GKU7_9STRA</name>
<evidence type="ECO:0000256" key="1">
    <source>
        <dbReference type="SAM" id="MobiDB-lite"/>
    </source>
</evidence>
<feature type="compositionally biased region" description="Basic and acidic residues" evidence="1">
    <location>
        <begin position="484"/>
        <end position="503"/>
    </location>
</feature>
<feature type="compositionally biased region" description="Acidic residues" evidence="1">
    <location>
        <begin position="824"/>
        <end position="852"/>
    </location>
</feature>
<dbReference type="PRINTS" id="PR00625">
    <property type="entry name" value="JDOMAIN"/>
</dbReference>
<feature type="compositionally biased region" description="Acidic residues" evidence="1">
    <location>
        <begin position="579"/>
        <end position="591"/>
    </location>
</feature>
<evidence type="ECO:0000313" key="4">
    <source>
        <dbReference type="Proteomes" id="UP001165065"/>
    </source>
</evidence>
<reference evidence="4" key="1">
    <citation type="journal article" date="2023" name="Commun. Biol.">
        <title>Genome analysis of Parmales, the sister group of diatoms, reveals the evolutionary specialization of diatoms from phago-mixotrophs to photoautotrophs.</title>
        <authorList>
            <person name="Ban H."/>
            <person name="Sato S."/>
            <person name="Yoshikawa S."/>
            <person name="Yamada K."/>
            <person name="Nakamura Y."/>
            <person name="Ichinomiya M."/>
            <person name="Sato N."/>
            <person name="Blanc-Mathieu R."/>
            <person name="Endo H."/>
            <person name="Kuwata A."/>
            <person name="Ogata H."/>
        </authorList>
    </citation>
    <scope>NUCLEOTIDE SEQUENCE [LARGE SCALE GENOMIC DNA]</scope>
</reference>
<organism evidence="3 4">
    <name type="scientific">Triparma columacea</name>
    <dbReference type="NCBI Taxonomy" id="722753"/>
    <lineage>
        <taxon>Eukaryota</taxon>
        <taxon>Sar</taxon>
        <taxon>Stramenopiles</taxon>
        <taxon>Ochrophyta</taxon>
        <taxon>Bolidophyceae</taxon>
        <taxon>Parmales</taxon>
        <taxon>Triparmaceae</taxon>
        <taxon>Triparma</taxon>
    </lineage>
</organism>
<feature type="region of interest" description="Disordered" evidence="1">
    <location>
        <begin position="295"/>
        <end position="334"/>
    </location>
</feature>
<feature type="region of interest" description="Disordered" evidence="1">
    <location>
        <begin position="798"/>
        <end position="867"/>
    </location>
</feature>
<dbReference type="SMART" id="SM00271">
    <property type="entry name" value="DnaJ"/>
    <property type="match status" value="1"/>
</dbReference>
<dbReference type="PROSITE" id="PS50076">
    <property type="entry name" value="DNAJ_2"/>
    <property type="match status" value="1"/>
</dbReference>
<feature type="region of interest" description="Disordered" evidence="1">
    <location>
        <begin position="688"/>
        <end position="718"/>
    </location>
</feature>
<gene>
    <name evidence="3" type="ORF">TrCOL_g4973</name>
</gene>
<dbReference type="InterPro" id="IPR050817">
    <property type="entry name" value="DjlA_DnaK_co-chaperone"/>
</dbReference>
<feature type="region of interest" description="Disordered" evidence="1">
    <location>
        <begin position="472"/>
        <end position="674"/>
    </location>
</feature>
<evidence type="ECO:0000313" key="3">
    <source>
        <dbReference type="EMBL" id="GMI46118.1"/>
    </source>
</evidence>
<feature type="compositionally biased region" description="Basic and acidic residues" evidence="1">
    <location>
        <begin position="513"/>
        <end position="536"/>
    </location>
</feature>
<sequence length="867" mass="98710">MSIAPTMEVWSQAHAKSDASEHHDAMRMFYAVEANLIEEAEAAPASNNKIKLITTKLLKQVTAELKAYTELMEGNYYVALGVSTSASSSEVKKAYRKLAMKHHPDKAVAGGCPGADKIFPMIQNAYECLSDPSTRKKYRPQVDLRTSLMKVRAAGKNSTPSSSSSSSNASNENSSYKSNNASHKYPYSRPPKQQQPRSQPSSSSSRSNYTENRSYSNHREKKSQAEQPNPQQKYYSNWKDQWAAEQAAKEKEQEERRKKNQNTYDDYYYHQQQKWERKKQEEESEAFKKRMAEIQKKKKEAEERRKRKEAEAKAEAARRKAERAEREAQFRKQREDEERVSKLKKIAKLPELREMKAKEIKERLKILGHTVIGCIEKEDFVKKYCVVTGQLYKPVVVANSRSGLEDDGSYFAFEDKIRAMSVKELTSFIKDRNGDVANLLEKSEIIDAALLLYRGVESGGVKKAMGRTQFAFHGFEDEDNGQEEEGKNNFEEKEEEKEREKKTSPSKPVISTERMRKYETKFGKGNKTGETRKESKSANGVDDDESGVTLEDVVSAYRKRMGRTAFGRAGLNVDVNSDKEEEEEEEEEEDQQQGLTTPRSDEPETPRSDETETPRQESPKPMSKDDLKKVYEDMYKMKPGFGEEGKLESESKNGDNNGENTSPAVDTKWENTTRGKDFLVNGMKWDKEEIESSSESSEGVEWEPIKTNASRRPLPKHTVNLTPAEAAFIARQQLQREGLMGGGVEVDAGEEGEGEGGDYEIDEESWERINQLNATLPNFTIREEVNFWLHGSQEGISEADYLAGESEEEVEDEDDGIDWKVELGEEEDGEGGELEEEYDDDLSDDFSDDGIEDVTPKVNQYWGQQRK</sequence>
<dbReference type="InterPro" id="IPR036869">
    <property type="entry name" value="J_dom_sf"/>
</dbReference>
<dbReference type="InterPro" id="IPR001623">
    <property type="entry name" value="DnaJ_domain"/>
</dbReference>
<keyword evidence="4" id="KW-1185">Reference proteome</keyword>
<dbReference type="SUPFAM" id="SSF46565">
    <property type="entry name" value="Chaperone J-domain"/>
    <property type="match status" value="1"/>
</dbReference>
<proteinExistence type="predicted"/>
<dbReference type="PROSITE" id="PS00636">
    <property type="entry name" value="DNAJ_1"/>
    <property type="match status" value="1"/>
</dbReference>
<feature type="region of interest" description="Disordered" evidence="1">
    <location>
        <begin position="151"/>
        <end position="232"/>
    </location>
</feature>
<dbReference type="EMBL" id="BRYA01000281">
    <property type="protein sequence ID" value="GMI46118.1"/>
    <property type="molecule type" value="Genomic_DNA"/>
</dbReference>
<dbReference type="PANTHER" id="PTHR24074">
    <property type="entry name" value="CO-CHAPERONE PROTEIN DJLA"/>
    <property type="match status" value="1"/>
</dbReference>